<sequence>MSVEEIVFFRHICNATTSMNTVFELVLNSDRSADRQ</sequence>
<dbReference type="AlphaFoldDB" id="G7HZU1"/>
<dbReference type="EMBL" id="CAFW01000084">
    <property type="protein sequence ID" value="CCE55706.1"/>
    <property type="molecule type" value="Genomic_DNA"/>
</dbReference>
<proteinExistence type="predicted"/>
<accession>G7HZU1</accession>
<gene>
    <name evidence="1" type="ORF">CCAS_11090</name>
</gene>
<reference evidence="1 2" key="1">
    <citation type="journal article" date="2012" name="J. Bacteriol.">
        <title>Genome Sequence of Corynebacterium casei UCMA 3821, Isolated from a Smear-Ripened Cheese.</title>
        <authorList>
            <person name="Monnet C."/>
            <person name="Loux V."/>
            <person name="Bento P."/>
            <person name="Gibrat J.F."/>
            <person name="Straub C."/>
            <person name="Bonnarme P."/>
            <person name="Landaud S."/>
            <person name="Irlinger F."/>
        </authorList>
    </citation>
    <scope>NUCLEOTIDE SEQUENCE [LARGE SCALE GENOMIC DNA]</scope>
    <source>
        <strain evidence="1 2">UCMA 3821</strain>
    </source>
</reference>
<evidence type="ECO:0000313" key="1">
    <source>
        <dbReference type="EMBL" id="CCE55706.1"/>
    </source>
</evidence>
<protein>
    <submittedName>
        <fullName evidence="1">Uncharacterized protein</fullName>
    </submittedName>
</protein>
<evidence type="ECO:0000313" key="2">
    <source>
        <dbReference type="Proteomes" id="UP000004840"/>
    </source>
</evidence>
<dbReference type="Proteomes" id="UP000004840">
    <property type="component" value="Unassembled WGS sequence"/>
</dbReference>
<organism evidence="1 2">
    <name type="scientific">Corynebacterium casei UCMA 3821</name>
    <dbReference type="NCBI Taxonomy" id="1110505"/>
    <lineage>
        <taxon>Bacteria</taxon>
        <taxon>Bacillati</taxon>
        <taxon>Actinomycetota</taxon>
        <taxon>Actinomycetes</taxon>
        <taxon>Mycobacteriales</taxon>
        <taxon>Corynebacteriaceae</taxon>
        <taxon>Corynebacterium</taxon>
    </lineage>
</organism>
<name>G7HZU1_9CORY</name>